<evidence type="ECO:0000313" key="2">
    <source>
        <dbReference type="EMBL" id="MEQ2223887.1"/>
    </source>
</evidence>
<sequence length="136" mass="15333">MSWCSGSAISPAESSQSGILIPHFYRICTLWHNKWFLCLRKGPINKRTTGVCVCVCGGETKHGDWPNSPLLIHQGRLLIQLLNPEQTKRRQCACHGPGHFSYIYCLVITLHNFIICHLIVEAHSSLLKRIHTGMTV</sequence>
<keyword evidence="3" id="KW-1185">Reference proteome</keyword>
<protein>
    <submittedName>
        <fullName evidence="2">Uncharacterized protein</fullName>
    </submittedName>
</protein>
<reference evidence="2 3" key="1">
    <citation type="submission" date="2021-06" db="EMBL/GenBank/DDBJ databases">
        <authorList>
            <person name="Palmer J.M."/>
        </authorList>
    </citation>
    <scope>NUCLEOTIDE SEQUENCE [LARGE SCALE GENOMIC DNA]</scope>
    <source>
        <strain evidence="3">if_2019</strain>
        <tissue evidence="2">Muscle</tissue>
    </source>
</reference>
<keyword evidence="1" id="KW-1133">Transmembrane helix</keyword>
<evidence type="ECO:0000256" key="1">
    <source>
        <dbReference type="SAM" id="Phobius"/>
    </source>
</evidence>
<dbReference type="Proteomes" id="UP001482620">
    <property type="component" value="Unassembled WGS sequence"/>
</dbReference>
<evidence type="ECO:0000313" key="3">
    <source>
        <dbReference type="Proteomes" id="UP001482620"/>
    </source>
</evidence>
<accession>A0ABV0SV81</accession>
<keyword evidence="1" id="KW-0812">Transmembrane</keyword>
<keyword evidence="1" id="KW-0472">Membrane</keyword>
<comment type="caution">
    <text evidence="2">The sequence shown here is derived from an EMBL/GenBank/DDBJ whole genome shotgun (WGS) entry which is preliminary data.</text>
</comment>
<feature type="transmembrane region" description="Helical" evidence="1">
    <location>
        <begin position="100"/>
        <end position="120"/>
    </location>
</feature>
<organism evidence="2 3">
    <name type="scientific">Ilyodon furcidens</name>
    <name type="common">goldbreast splitfin</name>
    <dbReference type="NCBI Taxonomy" id="33524"/>
    <lineage>
        <taxon>Eukaryota</taxon>
        <taxon>Metazoa</taxon>
        <taxon>Chordata</taxon>
        <taxon>Craniata</taxon>
        <taxon>Vertebrata</taxon>
        <taxon>Euteleostomi</taxon>
        <taxon>Actinopterygii</taxon>
        <taxon>Neopterygii</taxon>
        <taxon>Teleostei</taxon>
        <taxon>Neoteleostei</taxon>
        <taxon>Acanthomorphata</taxon>
        <taxon>Ovalentaria</taxon>
        <taxon>Atherinomorphae</taxon>
        <taxon>Cyprinodontiformes</taxon>
        <taxon>Goodeidae</taxon>
        <taxon>Ilyodon</taxon>
    </lineage>
</organism>
<gene>
    <name evidence="2" type="ORF">ILYODFUR_001751</name>
</gene>
<name>A0ABV0SV81_9TELE</name>
<dbReference type="EMBL" id="JAHRIQ010011663">
    <property type="protein sequence ID" value="MEQ2223887.1"/>
    <property type="molecule type" value="Genomic_DNA"/>
</dbReference>
<proteinExistence type="predicted"/>